<evidence type="ECO:0000256" key="7">
    <source>
        <dbReference type="ARBA" id="ARBA00023136"/>
    </source>
</evidence>
<dbReference type="OrthoDB" id="9797790at2"/>
<feature type="transmembrane region" description="Helical" evidence="10">
    <location>
        <begin position="12"/>
        <end position="34"/>
    </location>
</feature>
<keyword evidence="11" id="KW-0282">Flagellum</keyword>
<keyword evidence="12" id="KW-1185">Reference proteome</keyword>
<comment type="function">
    <text evidence="1 10">Role in flagellar biosynthesis.</text>
</comment>
<keyword evidence="5 10" id="KW-0812">Transmembrane</keyword>
<evidence type="ECO:0000256" key="10">
    <source>
        <dbReference type="RuleBase" id="RU362071"/>
    </source>
</evidence>
<dbReference type="GO" id="GO:0006605">
    <property type="term" value="P:protein targeting"/>
    <property type="evidence" value="ECO:0007669"/>
    <property type="project" value="UniProtKB-UniRule"/>
</dbReference>
<dbReference type="GO" id="GO:0009425">
    <property type="term" value="C:bacterial-type flagellum basal body"/>
    <property type="evidence" value="ECO:0007669"/>
    <property type="project" value="UniProtKB-SubCell"/>
</dbReference>
<evidence type="ECO:0000313" key="11">
    <source>
        <dbReference type="EMBL" id="ANJ66623.1"/>
    </source>
</evidence>
<protein>
    <recommendedName>
        <fullName evidence="3 9">Flagellar biosynthetic protein FliR</fullName>
    </recommendedName>
</protein>
<comment type="subcellular location">
    <subcellularLocation>
        <location evidence="10">Cell membrane</location>
        <topology evidence="10">Multi-pass membrane protein</topology>
    </subcellularLocation>
    <subcellularLocation>
        <location evidence="10">Bacterial flagellum basal body</location>
    </subcellularLocation>
</comment>
<name>A0A191ZFH8_9GAMM</name>
<dbReference type="Pfam" id="PF01311">
    <property type="entry name" value="Bac_export_1"/>
    <property type="match status" value="1"/>
</dbReference>
<evidence type="ECO:0000256" key="5">
    <source>
        <dbReference type="ARBA" id="ARBA00022692"/>
    </source>
</evidence>
<feature type="transmembrane region" description="Helical" evidence="10">
    <location>
        <begin position="179"/>
        <end position="199"/>
    </location>
</feature>
<dbReference type="InterPro" id="IPR002010">
    <property type="entry name" value="T3SS_IM_R"/>
</dbReference>
<keyword evidence="6 10" id="KW-1133">Transmembrane helix</keyword>
<feature type="transmembrane region" description="Helical" evidence="10">
    <location>
        <begin position="120"/>
        <end position="142"/>
    </location>
</feature>
<comment type="similarity">
    <text evidence="2 10">Belongs to the FliR/MopE/SpaR family.</text>
</comment>
<evidence type="ECO:0000256" key="9">
    <source>
        <dbReference type="NCBIfam" id="TIGR01400"/>
    </source>
</evidence>
<gene>
    <name evidence="11" type="ORF">A9404_03830</name>
</gene>
<organism evidence="11 12">
    <name type="scientific">Halothiobacillus diazotrophicus</name>
    <dbReference type="NCBI Taxonomy" id="1860122"/>
    <lineage>
        <taxon>Bacteria</taxon>
        <taxon>Pseudomonadati</taxon>
        <taxon>Pseudomonadota</taxon>
        <taxon>Gammaproteobacteria</taxon>
        <taxon>Chromatiales</taxon>
        <taxon>Halothiobacillaceae</taxon>
        <taxon>Halothiobacillus</taxon>
    </lineage>
</organism>
<dbReference type="NCBIfam" id="TIGR01400">
    <property type="entry name" value="fliR"/>
    <property type="match status" value="1"/>
</dbReference>
<dbReference type="STRING" id="1860122.A9404_03830"/>
<dbReference type="Proteomes" id="UP000078596">
    <property type="component" value="Chromosome"/>
</dbReference>
<keyword evidence="11" id="KW-0969">Cilium</keyword>
<evidence type="ECO:0000256" key="2">
    <source>
        <dbReference type="ARBA" id="ARBA00009772"/>
    </source>
</evidence>
<evidence type="ECO:0000256" key="6">
    <source>
        <dbReference type="ARBA" id="ARBA00022989"/>
    </source>
</evidence>
<accession>A0A191ZFH8</accession>
<keyword evidence="8 10" id="KW-0975">Bacterial flagellum</keyword>
<dbReference type="RefSeq" id="WP_066098831.1">
    <property type="nucleotide sequence ID" value="NZ_CP016027.1"/>
</dbReference>
<feature type="transmembrane region" description="Helical" evidence="10">
    <location>
        <begin position="41"/>
        <end position="60"/>
    </location>
</feature>
<keyword evidence="11" id="KW-0966">Cell projection</keyword>
<dbReference type="PANTHER" id="PTHR30065:SF8">
    <property type="entry name" value="FLAGELLAR BIOSYNTHETIC PROTEIN FLIR"/>
    <property type="match status" value="1"/>
</dbReference>
<keyword evidence="7 10" id="KW-0472">Membrane</keyword>
<dbReference type="PANTHER" id="PTHR30065">
    <property type="entry name" value="FLAGELLAR BIOSYNTHETIC PROTEIN FLIR"/>
    <property type="match status" value="1"/>
</dbReference>
<evidence type="ECO:0000256" key="8">
    <source>
        <dbReference type="ARBA" id="ARBA00023143"/>
    </source>
</evidence>
<dbReference type="PRINTS" id="PR00953">
    <property type="entry name" value="TYPE3IMRPROT"/>
</dbReference>
<dbReference type="InterPro" id="IPR006303">
    <property type="entry name" value="FliR"/>
</dbReference>
<dbReference type="GO" id="GO:0044780">
    <property type="term" value="P:bacterial-type flagellum assembly"/>
    <property type="evidence" value="ECO:0007669"/>
    <property type="project" value="UniProtKB-UniRule"/>
</dbReference>
<evidence type="ECO:0000256" key="1">
    <source>
        <dbReference type="ARBA" id="ARBA00002578"/>
    </source>
</evidence>
<sequence length="260" mass="27743">MTLSLAQIMGWVGAYFWVLIRVAAMLMVAPLFGARGVPRRWRALAAMVISLVIAPTLPAMPAVDPLSVPGVLLVGQQILIGVAMGFLLGMVISSFVMAGETIAMGMGLGFAQTVDPQNGVSVPLISQFLTIVATLLFIALDGPAMIVKMLADSFAWLPVAPVGLTALDFWRIVGFGQAMFVNALLIGLPVITSLLMVNMAMGVITRAAPQLNIFSIGFPATLLIGFFLLLVTSPTWLPNLEHFLQQTLLFIGDLLRHGRG</sequence>
<dbReference type="GO" id="GO:0005886">
    <property type="term" value="C:plasma membrane"/>
    <property type="evidence" value="ECO:0007669"/>
    <property type="project" value="UniProtKB-SubCell"/>
</dbReference>
<evidence type="ECO:0000313" key="12">
    <source>
        <dbReference type="Proteomes" id="UP000078596"/>
    </source>
</evidence>
<proteinExistence type="inferred from homology"/>
<reference evidence="11 12" key="1">
    <citation type="submission" date="2016-06" db="EMBL/GenBank/DDBJ databases">
        <title>Insight into the functional genes involving in sulfur oxidation in Pearl River water.</title>
        <authorList>
            <person name="Luo J."/>
            <person name="Tan X."/>
            <person name="Lin W."/>
        </authorList>
    </citation>
    <scope>NUCLEOTIDE SEQUENCE [LARGE SCALE GENOMIC DNA]</scope>
    <source>
        <strain evidence="11 12">LS2</strain>
    </source>
</reference>
<evidence type="ECO:0000256" key="4">
    <source>
        <dbReference type="ARBA" id="ARBA00022475"/>
    </source>
</evidence>
<evidence type="ECO:0000256" key="3">
    <source>
        <dbReference type="ARBA" id="ARBA00021717"/>
    </source>
</evidence>
<keyword evidence="4 10" id="KW-1003">Cell membrane</keyword>
<dbReference type="KEGG" id="haz:A9404_03830"/>
<dbReference type="EMBL" id="CP016027">
    <property type="protein sequence ID" value="ANJ66623.1"/>
    <property type="molecule type" value="Genomic_DNA"/>
</dbReference>
<dbReference type="AlphaFoldDB" id="A0A191ZFH8"/>
<feature type="transmembrane region" description="Helical" evidence="10">
    <location>
        <begin position="211"/>
        <end position="231"/>
    </location>
</feature>